<name>A0AAD5BJ28_9ASCO</name>
<sequence length="128" mass="14130">MSPMESITQLCQELNLSVLVSVCQRGVEVETKTLSSLLTEYKQSQKQGTPDRYQHIVEMLKIALGSSMDGLGDDEVRTLVTIAKKCADILDLNKKPISVPMTPNLTKAVRSLCTTIHDYCNSKWDGGV</sequence>
<evidence type="ECO:0000313" key="2">
    <source>
        <dbReference type="Proteomes" id="UP001204833"/>
    </source>
</evidence>
<accession>A0AAD5BJ28</accession>
<proteinExistence type="predicted"/>
<keyword evidence="2" id="KW-1185">Reference proteome</keyword>
<dbReference type="GeneID" id="76148462"/>
<dbReference type="AlphaFoldDB" id="A0AAD5BJ28"/>
<reference evidence="1 2" key="1">
    <citation type="journal article" date="2022" name="DNA Res.">
        <title>Genome analysis of five recently described species of the CUG-Ser clade uncovers Candida theae as a new hybrid lineage with pathogenic potential in the Candida parapsilosis species complex.</title>
        <authorList>
            <person name="Mixao V."/>
            <person name="Del Olmo V."/>
            <person name="Hegedusova E."/>
            <person name="Saus E."/>
            <person name="Pryszcz L."/>
            <person name="Cillingova A."/>
            <person name="Nosek J."/>
            <person name="Gabaldon T."/>
        </authorList>
    </citation>
    <scope>NUCLEOTIDE SEQUENCE [LARGE SCALE GENOMIC DNA]</scope>
    <source>
        <strain evidence="1 2">CBS 12239</strain>
    </source>
</reference>
<gene>
    <name evidence="1" type="ORF">KGF57_000402</name>
</gene>
<feature type="non-terminal residue" evidence="1">
    <location>
        <position position="128"/>
    </location>
</feature>
<dbReference type="Proteomes" id="UP001204833">
    <property type="component" value="Unassembled WGS sequence"/>
</dbReference>
<evidence type="ECO:0000313" key="1">
    <source>
        <dbReference type="EMBL" id="KAI5967459.1"/>
    </source>
</evidence>
<comment type="caution">
    <text evidence="1">The sequence shown here is derived from an EMBL/GenBank/DDBJ whole genome shotgun (WGS) entry which is preliminary data.</text>
</comment>
<protein>
    <submittedName>
        <fullName evidence="1">Uncharacterized protein</fullName>
    </submittedName>
</protein>
<dbReference type="EMBL" id="JAIHNG010000029">
    <property type="protein sequence ID" value="KAI5967459.1"/>
    <property type="molecule type" value="Genomic_DNA"/>
</dbReference>
<dbReference type="RefSeq" id="XP_051611120.1">
    <property type="nucleotide sequence ID" value="XM_051753496.1"/>
</dbReference>
<organism evidence="1 2">
    <name type="scientific">Candida theae</name>
    <dbReference type="NCBI Taxonomy" id="1198502"/>
    <lineage>
        <taxon>Eukaryota</taxon>
        <taxon>Fungi</taxon>
        <taxon>Dikarya</taxon>
        <taxon>Ascomycota</taxon>
        <taxon>Saccharomycotina</taxon>
        <taxon>Pichiomycetes</taxon>
        <taxon>Debaryomycetaceae</taxon>
        <taxon>Candida/Lodderomyces clade</taxon>
        <taxon>Candida</taxon>
    </lineage>
</organism>